<evidence type="ECO:0000259" key="3">
    <source>
        <dbReference type="SMART" id="SM00959"/>
    </source>
</evidence>
<dbReference type="AlphaFoldDB" id="A0A8H6S1S2"/>
<dbReference type="Pfam" id="PF07859">
    <property type="entry name" value="Abhydrolase_3"/>
    <property type="match status" value="1"/>
</dbReference>
<dbReference type="Proteomes" id="UP000613580">
    <property type="component" value="Unassembled WGS sequence"/>
</dbReference>
<comment type="caution">
    <text evidence="4">The sequence shown here is derived from an EMBL/GenBank/DDBJ whole genome shotgun (WGS) entry which is preliminary data.</text>
</comment>
<evidence type="ECO:0000313" key="4">
    <source>
        <dbReference type="EMBL" id="KAF7291680.1"/>
    </source>
</evidence>
<dbReference type="InterPro" id="IPR050300">
    <property type="entry name" value="GDXG_lipolytic_enzyme"/>
</dbReference>
<dbReference type="EMBL" id="JACAZE010000024">
    <property type="protein sequence ID" value="KAF7291680.1"/>
    <property type="molecule type" value="Genomic_DNA"/>
</dbReference>
<dbReference type="InterPro" id="IPR011112">
    <property type="entry name" value="Rho-like_N"/>
</dbReference>
<dbReference type="PANTHER" id="PTHR48081">
    <property type="entry name" value="AB HYDROLASE SUPERFAMILY PROTEIN C4A8.06C"/>
    <property type="match status" value="1"/>
</dbReference>
<dbReference type="GO" id="GO:0016787">
    <property type="term" value="F:hydrolase activity"/>
    <property type="evidence" value="ECO:0007669"/>
    <property type="project" value="UniProtKB-KW"/>
</dbReference>
<dbReference type="PANTHER" id="PTHR48081:SF8">
    <property type="entry name" value="ALPHA_BETA HYDROLASE FOLD-3 DOMAIN-CONTAINING PROTEIN-RELATED"/>
    <property type="match status" value="1"/>
</dbReference>
<feature type="compositionally biased region" description="Polar residues" evidence="2">
    <location>
        <begin position="495"/>
        <end position="530"/>
    </location>
</feature>
<evidence type="ECO:0000256" key="2">
    <source>
        <dbReference type="SAM" id="MobiDB-lite"/>
    </source>
</evidence>
<dbReference type="GO" id="GO:0006353">
    <property type="term" value="P:DNA-templated transcription termination"/>
    <property type="evidence" value="ECO:0007669"/>
    <property type="project" value="InterPro"/>
</dbReference>
<reference evidence="4" key="1">
    <citation type="submission" date="2020-05" db="EMBL/GenBank/DDBJ databases">
        <title>Mycena genomes resolve the evolution of fungal bioluminescence.</title>
        <authorList>
            <person name="Tsai I.J."/>
        </authorList>
    </citation>
    <scope>NUCLEOTIDE SEQUENCE</scope>
    <source>
        <strain evidence="4">110903Hualien_Pintung</strain>
    </source>
</reference>
<name>A0A8H6S1S2_MYCCL</name>
<evidence type="ECO:0000256" key="1">
    <source>
        <dbReference type="ARBA" id="ARBA00022801"/>
    </source>
</evidence>
<gene>
    <name evidence="4" type="ORF">HMN09_01259300</name>
</gene>
<organism evidence="4 5">
    <name type="scientific">Mycena chlorophos</name>
    <name type="common">Agaric fungus</name>
    <name type="synonym">Agaricus chlorophos</name>
    <dbReference type="NCBI Taxonomy" id="658473"/>
    <lineage>
        <taxon>Eukaryota</taxon>
        <taxon>Fungi</taxon>
        <taxon>Dikarya</taxon>
        <taxon>Basidiomycota</taxon>
        <taxon>Agaricomycotina</taxon>
        <taxon>Agaricomycetes</taxon>
        <taxon>Agaricomycetidae</taxon>
        <taxon>Agaricales</taxon>
        <taxon>Marasmiineae</taxon>
        <taxon>Mycenaceae</taxon>
        <taxon>Mycena</taxon>
    </lineage>
</organism>
<dbReference type="InterPro" id="IPR013094">
    <property type="entry name" value="AB_hydrolase_3"/>
</dbReference>
<feature type="region of interest" description="Disordered" evidence="2">
    <location>
        <begin position="492"/>
        <end position="530"/>
    </location>
</feature>
<sequence>MQTEAELKKLTVPQLKALCKERRVVGYSKLAKDALVAKLLGQSGAVGGPVGSSRSGTRAYKHLRTSLIYPQSNSVVLTIPTALQPPTDVVPAPELAFYLEFPSSPEPPAMTSVSLPPSISQRKRVPRFALVLSFITQFLEPSDIVQCLLVSRMFRYAVYLSAYQQLSRNFAGQRLSSVFSRYSNVSQTINLWPYLTQRLDEVSTRRKLFMESFLGRLFPMNIISDRLWASPDNERQLVIAIRFVLTRHFFKISTDHNRVWKESPVVDAQPVIPGEVWKITVAHSRKDLESCYVLEQTCEPLTALSLSSDSGVPVRGDWSAYIEQRAQAAGTAVVQPLMDRLSWQNHEEYDRGISRVWLKRIEGAGEIGRVKKAIAERYILACVFDRSLSGSWMSSTHMQQDWMGNMQDGPPLTAGKLKPKVNMFLPAHHHVESVHLTATGRRKNQPLHGALAVVQTPGREYFILRDCGFQVGTEEDGVSMLSLDRVHKTPAGSFTPPSLDSTSWRQSTNQSTPRCSRGSSRNTWNSTTHPLATIVPPHTLPWDPALRNAPAVPGGSALLPVGKTQDIDLKYTKFRAFTPEGEPPKEGWPCFIFFHGGGWTFGNISSENAFSTNMCVRANCVVLSVDYRLAPEHKYPIAVEDAIESLDWVVKNGKPVLNIDLGKVAVGGSSSGGNLAAILALKAAEASPPIPLVFQLLIVPVTDNTASVNDRWASNALTPWLSPERMLWFRDNYLPNKEDYTKWDASPIFAPEALLAKVPKTWIAVCECDILADEGIAFGEKLKAVGVPVEVEVYKGAPHPIMAMDGVLKIGAKMVSEAAAALKKAFE</sequence>
<keyword evidence="5" id="KW-1185">Reference proteome</keyword>
<proteinExistence type="predicted"/>
<dbReference type="Gene3D" id="3.40.50.1820">
    <property type="entry name" value="alpha/beta hydrolase"/>
    <property type="match status" value="1"/>
</dbReference>
<keyword evidence="1 4" id="KW-0378">Hydrolase</keyword>
<dbReference type="OrthoDB" id="408631at2759"/>
<feature type="domain" description="Rho termination factor-like N-terminal" evidence="3">
    <location>
        <begin position="6"/>
        <end position="48"/>
    </location>
</feature>
<dbReference type="InterPro" id="IPR029058">
    <property type="entry name" value="AB_hydrolase_fold"/>
</dbReference>
<dbReference type="SUPFAM" id="SSF53474">
    <property type="entry name" value="alpha/beta-Hydrolases"/>
    <property type="match status" value="1"/>
</dbReference>
<accession>A0A8H6S1S2</accession>
<protein>
    <submittedName>
        <fullName evidence="4">Abhydrolase-3 domain-containing protein</fullName>
    </submittedName>
</protein>
<dbReference type="SMART" id="SM00959">
    <property type="entry name" value="Rho_N"/>
    <property type="match status" value="1"/>
</dbReference>
<evidence type="ECO:0000313" key="5">
    <source>
        <dbReference type="Proteomes" id="UP000613580"/>
    </source>
</evidence>